<sequence>MALLRKEIISIAEVWFDEELQDTSFVDLVYYLQRTNPIEKFEYQDFYTILIDLTKNEDELWKKLHGNNKYKIRRASQKDKVIYQFWDGDRVDAKLVNNFSNAYDSFALEKGLSKLKRNRLMQYAEASILNISTVQLPDERPLVWHVYYRGENRVRLLHSVSIKKNSEIATQIIGRANRYLHWQDILKFKSLGIAAYDLGGWYAGNTDQERLNINKFKEEFGGEIVKNFNQSYATTMKGKLYLLARKMRGL</sequence>
<protein>
    <recommendedName>
        <fullName evidence="3">BioF2-like acetyltransferase domain-containing protein</fullName>
    </recommendedName>
</protein>
<organism evidence="1 2">
    <name type="scientific">Scytonema hofmannii PCC 7110</name>
    <dbReference type="NCBI Taxonomy" id="128403"/>
    <lineage>
        <taxon>Bacteria</taxon>
        <taxon>Bacillati</taxon>
        <taxon>Cyanobacteriota</taxon>
        <taxon>Cyanophyceae</taxon>
        <taxon>Nostocales</taxon>
        <taxon>Scytonemataceae</taxon>
        <taxon>Scytonema</taxon>
    </lineage>
</organism>
<evidence type="ECO:0000313" key="1">
    <source>
        <dbReference type="EMBL" id="KYC37083.1"/>
    </source>
</evidence>
<dbReference type="STRING" id="128403.WA1_46470"/>
<dbReference type="PROSITE" id="PS51191">
    <property type="entry name" value="FEMABX"/>
    <property type="match status" value="1"/>
</dbReference>
<dbReference type="Gene3D" id="3.40.630.30">
    <property type="match status" value="1"/>
</dbReference>
<accession>A0A139WXE9</accession>
<dbReference type="RefSeq" id="WP_017744898.1">
    <property type="nucleotide sequence ID" value="NZ_KQ976354.1"/>
</dbReference>
<dbReference type="GO" id="GO:0016755">
    <property type="term" value="F:aminoacyltransferase activity"/>
    <property type="evidence" value="ECO:0007669"/>
    <property type="project" value="InterPro"/>
</dbReference>
<evidence type="ECO:0008006" key="3">
    <source>
        <dbReference type="Google" id="ProtNLM"/>
    </source>
</evidence>
<dbReference type="InterPro" id="IPR003447">
    <property type="entry name" value="FEMABX"/>
</dbReference>
<evidence type="ECO:0000313" key="2">
    <source>
        <dbReference type="Proteomes" id="UP000076925"/>
    </source>
</evidence>
<comment type="caution">
    <text evidence="1">The sequence shown here is derived from an EMBL/GenBank/DDBJ whole genome shotgun (WGS) entry which is preliminary data.</text>
</comment>
<dbReference type="SUPFAM" id="SSF55729">
    <property type="entry name" value="Acyl-CoA N-acyltransferases (Nat)"/>
    <property type="match status" value="1"/>
</dbReference>
<dbReference type="Proteomes" id="UP000076925">
    <property type="component" value="Unassembled WGS sequence"/>
</dbReference>
<keyword evidence="2" id="KW-1185">Reference proteome</keyword>
<dbReference type="GO" id="GO:0044038">
    <property type="term" value="P:cell wall macromolecule biosynthetic process"/>
    <property type="evidence" value="ECO:0007669"/>
    <property type="project" value="InterPro"/>
</dbReference>
<dbReference type="OrthoDB" id="5622654at2"/>
<proteinExistence type="predicted"/>
<reference evidence="1 2" key="1">
    <citation type="journal article" date="2013" name="Genome Biol. Evol.">
        <title>Genomes of Stigonematalean cyanobacteria (subsection V) and the evolution of oxygenic photosynthesis from prokaryotes to plastids.</title>
        <authorList>
            <person name="Dagan T."/>
            <person name="Roettger M."/>
            <person name="Stucken K."/>
            <person name="Landan G."/>
            <person name="Koch R."/>
            <person name="Major P."/>
            <person name="Gould S.B."/>
            <person name="Goremykin V.V."/>
            <person name="Rippka R."/>
            <person name="Tandeau de Marsac N."/>
            <person name="Gugger M."/>
            <person name="Lockhart P.J."/>
            <person name="Allen J.F."/>
            <person name="Brune I."/>
            <person name="Maus I."/>
            <person name="Puhler A."/>
            <person name="Martin W.F."/>
        </authorList>
    </citation>
    <scope>NUCLEOTIDE SEQUENCE [LARGE SCALE GENOMIC DNA]</scope>
    <source>
        <strain evidence="1 2">PCC 7110</strain>
    </source>
</reference>
<name>A0A139WXE9_9CYAN</name>
<gene>
    <name evidence="1" type="ORF">WA1_46470</name>
</gene>
<dbReference type="InterPro" id="IPR016181">
    <property type="entry name" value="Acyl_CoA_acyltransferase"/>
</dbReference>
<dbReference type="EMBL" id="ANNX02000047">
    <property type="protein sequence ID" value="KYC37083.1"/>
    <property type="molecule type" value="Genomic_DNA"/>
</dbReference>
<dbReference type="AlphaFoldDB" id="A0A139WXE9"/>